<gene>
    <name evidence="7" type="ORF">IAB63_00110</name>
</gene>
<name>A0A9D1KWQ3_9FIRM</name>
<protein>
    <recommendedName>
        <fullName evidence="5">Thiamine diphosphokinase</fullName>
        <ecNumber evidence="5">2.7.6.2</ecNumber>
    </recommendedName>
</protein>
<dbReference type="GO" id="GO:0004788">
    <property type="term" value="F:thiamine diphosphokinase activity"/>
    <property type="evidence" value="ECO:0007669"/>
    <property type="project" value="UniProtKB-UniRule"/>
</dbReference>
<sequence length="221" mass="24004">MNILIITGGDIREDFASSFVKGKNYDEIIAVDGGLAAADCLGIRPTHLVGDFDTIRPDILDNYMAMTDIQIHAFDPVKDNTDTDIAVLLAIKLCKGREKSSRIDILGALGSRADHMLANLLLLLKPHRAGIPAFIYDSCNRISVAGKDQELIKSQIYGDFISLIPLTERVGGLTLEGFKYPLDQAETFMGDSLCVSNELTAPIGHIHIGEGCMLLVESKDA</sequence>
<dbReference type="GO" id="GO:0009229">
    <property type="term" value="P:thiamine diphosphate biosynthetic process"/>
    <property type="evidence" value="ECO:0007669"/>
    <property type="project" value="InterPro"/>
</dbReference>
<dbReference type="GO" id="GO:0030975">
    <property type="term" value="F:thiamine binding"/>
    <property type="evidence" value="ECO:0007669"/>
    <property type="project" value="InterPro"/>
</dbReference>
<dbReference type="PANTHER" id="PTHR41299:SF1">
    <property type="entry name" value="THIAMINE PYROPHOSPHOKINASE"/>
    <property type="match status" value="1"/>
</dbReference>
<dbReference type="InterPro" id="IPR053149">
    <property type="entry name" value="TPK"/>
</dbReference>
<dbReference type="AlphaFoldDB" id="A0A9D1KWQ3"/>
<keyword evidence="4" id="KW-0067">ATP-binding</keyword>
<dbReference type="PANTHER" id="PTHR41299">
    <property type="entry name" value="THIAMINE PYROPHOSPHOKINASE"/>
    <property type="match status" value="1"/>
</dbReference>
<evidence type="ECO:0000256" key="4">
    <source>
        <dbReference type="ARBA" id="ARBA00022840"/>
    </source>
</evidence>
<dbReference type="InterPro" id="IPR006282">
    <property type="entry name" value="Thi_PPkinase"/>
</dbReference>
<evidence type="ECO:0000259" key="6">
    <source>
        <dbReference type="SMART" id="SM00983"/>
    </source>
</evidence>
<dbReference type="InterPro" id="IPR007373">
    <property type="entry name" value="Thiamin_PyroPKinase_B1-bd"/>
</dbReference>
<comment type="caution">
    <text evidence="7">The sequence shown here is derived from an EMBL/GenBank/DDBJ whole genome shotgun (WGS) entry which is preliminary data.</text>
</comment>
<evidence type="ECO:0000313" key="7">
    <source>
        <dbReference type="EMBL" id="HIU01640.1"/>
    </source>
</evidence>
<dbReference type="SUPFAM" id="SSF63862">
    <property type="entry name" value="Thiamin pyrophosphokinase, substrate-binding domain"/>
    <property type="match status" value="1"/>
</dbReference>
<dbReference type="GO" id="GO:0016301">
    <property type="term" value="F:kinase activity"/>
    <property type="evidence" value="ECO:0007669"/>
    <property type="project" value="UniProtKB-KW"/>
</dbReference>
<reference evidence="7" key="1">
    <citation type="submission" date="2020-10" db="EMBL/GenBank/DDBJ databases">
        <authorList>
            <person name="Gilroy R."/>
        </authorList>
    </citation>
    <scope>NUCLEOTIDE SEQUENCE</scope>
    <source>
        <strain evidence="7">CHK187-14744</strain>
    </source>
</reference>
<feature type="domain" description="Thiamin pyrophosphokinase thiamin-binding" evidence="6">
    <location>
        <begin position="146"/>
        <end position="214"/>
    </location>
</feature>
<dbReference type="EC" id="2.7.6.2" evidence="5"/>
<proteinExistence type="predicted"/>
<dbReference type="Proteomes" id="UP000824164">
    <property type="component" value="Unassembled WGS sequence"/>
</dbReference>
<keyword evidence="2" id="KW-0547">Nucleotide-binding</keyword>
<dbReference type="Pfam" id="PF04263">
    <property type="entry name" value="TPK_catalytic"/>
    <property type="match status" value="1"/>
</dbReference>
<dbReference type="GO" id="GO:0005524">
    <property type="term" value="F:ATP binding"/>
    <property type="evidence" value="ECO:0007669"/>
    <property type="project" value="UniProtKB-KW"/>
</dbReference>
<dbReference type="InterPro" id="IPR036371">
    <property type="entry name" value="TPK_B1-bd_sf"/>
</dbReference>
<dbReference type="InterPro" id="IPR007371">
    <property type="entry name" value="TPK_catalytic"/>
</dbReference>
<dbReference type="Pfam" id="PF04265">
    <property type="entry name" value="TPK_B1_binding"/>
    <property type="match status" value="1"/>
</dbReference>
<dbReference type="CDD" id="cd07995">
    <property type="entry name" value="TPK"/>
    <property type="match status" value="1"/>
</dbReference>
<dbReference type="SUPFAM" id="SSF63999">
    <property type="entry name" value="Thiamin pyrophosphokinase, catalytic domain"/>
    <property type="match status" value="1"/>
</dbReference>
<reference evidence="7" key="2">
    <citation type="journal article" date="2021" name="PeerJ">
        <title>Extensive microbial diversity within the chicken gut microbiome revealed by metagenomics and culture.</title>
        <authorList>
            <person name="Gilroy R."/>
            <person name="Ravi A."/>
            <person name="Getino M."/>
            <person name="Pursley I."/>
            <person name="Horton D.L."/>
            <person name="Alikhan N.F."/>
            <person name="Baker D."/>
            <person name="Gharbi K."/>
            <person name="Hall N."/>
            <person name="Watson M."/>
            <person name="Adriaenssens E.M."/>
            <person name="Foster-Nyarko E."/>
            <person name="Jarju S."/>
            <person name="Secka A."/>
            <person name="Antonio M."/>
            <person name="Oren A."/>
            <person name="Chaudhuri R.R."/>
            <person name="La Ragione R."/>
            <person name="Hildebrand F."/>
            <person name="Pallen M.J."/>
        </authorList>
    </citation>
    <scope>NUCLEOTIDE SEQUENCE</scope>
    <source>
        <strain evidence="7">CHK187-14744</strain>
    </source>
</reference>
<keyword evidence="3" id="KW-0418">Kinase</keyword>
<organism evidence="7 8">
    <name type="scientific">Candidatus Onthocola gallistercoris</name>
    <dbReference type="NCBI Taxonomy" id="2840876"/>
    <lineage>
        <taxon>Bacteria</taxon>
        <taxon>Bacillati</taxon>
        <taxon>Bacillota</taxon>
        <taxon>Bacilli</taxon>
        <taxon>Candidatus Onthocola</taxon>
    </lineage>
</organism>
<evidence type="ECO:0000256" key="5">
    <source>
        <dbReference type="NCBIfam" id="TIGR01378"/>
    </source>
</evidence>
<keyword evidence="1 7" id="KW-0808">Transferase</keyword>
<dbReference type="NCBIfam" id="TIGR01378">
    <property type="entry name" value="thi_PPkinase"/>
    <property type="match status" value="1"/>
</dbReference>
<evidence type="ECO:0000256" key="1">
    <source>
        <dbReference type="ARBA" id="ARBA00022679"/>
    </source>
</evidence>
<accession>A0A9D1KWQ3</accession>
<dbReference type="SMART" id="SM00983">
    <property type="entry name" value="TPK_B1_binding"/>
    <property type="match status" value="1"/>
</dbReference>
<evidence type="ECO:0000256" key="3">
    <source>
        <dbReference type="ARBA" id="ARBA00022777"/>
    </source>
</evidence>
<dbReference type="GO" id="GO:0006772">
    <property type="term" value="P:thiamine metabolic process"/>
    <property type="evidence" value="ECO:0007669"/>
    <property type="project" value="UniProtKB-UniRule"/>
</dbReference>
<dbReference type="EMBL" id="DVLT01000001">
    <property type="protein sequence ID" value="HIU01640.1"/>
    <property type="molecule type" value="Genomic_DNA"/>
</dbReference>
<evidence type="ECO:0000256" key="2">
    <source>
        <dbReference type="ARBA" id="ARBA00022741"/>
    </source>
</evidence>
<dbReference type="Gene3D" id="3.40.50.10240">
    <property type="entry name" value="Thiamin pyrophosphokinase, catalytic domain"/>
    <property type="match status" value="1"/>
</dbReference>
<evidence type="ECO:0000313" key="8">
    <source>
        <dbReference type="Proteomes" id="UP000824164"/>
    </source>
</evidence>
<dbReference type="InterPro" id="IPR036759">
    <property type="entry name" value="TPK_catalytic_sf"/>
</dbReference>